<evidence type="ECO:0000313" key="1">
    <source>
        <dbReference type="EMBL" id="CAD8109662.1"/>
    </source>
</evidence>
<dbReference type="Proteomes" id="UP000688137">
    <property type="component" value="Unassembled WGS sequence"/>
</dbReference>
<proteinExistence type="predicted"/>
<protein>
    <submittedName>
        <fullName evidence="1">Uncharacterized protein</fullName>
    </submittedName>
</protein>
<gene>
    <name evidence="1" type="ORF">PPRIM_AZ9-3.1.T1410099</name>
</gene>
<sequence>MNIFKCLNENEQSNYESSEIEKPQEKKELRPRNNLVPGAFQEYKRTYIKVPSNSKEQLAQLVFKEGFKIKDAAKKLSIKYATAKTIIFHMRKGNIKNIKMKHKKCRYTQILENKILKYKIISTLSSRIVSSKEFIIQFQPSVENQEFKMI</sequence>
<evidence type="ECO:0000313" key="2">
    <source>
        <dbReference type="Proteomes" id="UP000688137"/>
    </source>
</evidence>
<dbReference type="OMA" id="EFIIQFQ"/>
<accession>A0A8S1Q261</accession>
<organism evidence="1 2">
    <name type="scientific">Paramecium primaurelia</name>
    <dbReference type="NCBI Taxonomy" id="5886"/>
    <lineage>
        <taxon>Eukaryota</taxon>
        <taxon>Sar</taxon>
        <taxon>Alveolata</taxon>
        <taxon>Ciliophora</taxon>
        <taxon>Intramacronucleata</taxon>
        <taxon>Oligohymenophorea</taxon>
        <taxon>Peniculida</taxon>
        <taxon>Parameciidae</taxon>
        <taxon>Paramecium</taxon>
    </lineage>
</organism>
<dbReference type="EMBL" id="CAJJDM010000145">
    <property type="protein sequence ID" value="CAD8109662.1"/>
    <property type="molecule type" value="Genomic_DNA"/>
</dbReference>
<comment type="caution">
    <text evidence="1">The sequence shown here is derived from an EMBL/GenBank/DDBJ whole genome shotgun (WGS) entry which is preliminary data.</text>
</comment>
<keyword evidence="2" id="KW-1185">Reference proteome</keyword>
<name>A0A8S1Q261_PARPR</name>
<reference evidence="1" key="1">
    <citation type="submission" date="2021-01" db="EMBL/GenBank/DDBJ databases">
        <authorList>
            <consortium name="Genoscope - CEA"/>
            <person name="William W."/>
        </authorList>
    </citation>
    <scope>NUCLEOTIDE SEQUENCE</scope>
</reference>
<dbReference type="AlphaFoldDB" id="A0A8S1Q261"/>